<organism evidence="3 4">
    <name type="scientific">Oryza meyeriana var. granulata</name>
    <dbReference type="NCBI Taxonomy" id="110450"/>
    <lineage>
        <taxon>Eukaryota</taxon>
        <taxon>Viridiplantae</taxon>
        <taxon>Streptophyta</taxon>
        <taxon>Embryophyta</taxon>
        <taxon>Tracheophyta</taxon>
        <taxon>Spermatophyta</taxon>
        <taxon>Magnoliopsida</taxon>
        <taxon>Liliopsida</taxon>
        <taxon>Poales</taxon>
        <taxon>Poaceae</taxon>
        <taxon>BOP clade</taxon>
        <taxon>Oryzoideae</taxon>
        <taxon>Oryzeae</taxon>
        <taxon>Oryzinae</taxon>
        <taxon>Oryza</taxon>
        <taxon>Oryza meyeriana</taxon>
    </lineage>
</organism>
<dbReference type="PANTHER" id="PTHR34568">
    <property type="entry name" value="RRM DOMAIN-CONTAINING PROTEIN"/>
    <property type="match status" value="1"/>
</dbReference>
<dbReference type="InterPro" id="IPR058941">
    <property type="entry name" value="HTH_AT3G52170-like"/>
</dbReference>
<dbReference type="Proteomes" id="UP000479710">
    <property type="component" value="Unassembled WGS sequence"/>
</dbReference>
<dbReference type="OrthoDB" id="1930826at2759"/>
<keyword evidence="4" id="KW-1185">Reference proteome</keyword>
<dbReference type="AlphaFoldDB" id="A0A6G1F485"/>
<feature type="region of interest" description="Disordered" evidence="1">
    <location>
        <begin position="128"/>
        <end position="164"/>
    </location>
</feature>
<evidence type="ECO:0000259" key="2">
    <source>
        <dbReference type="Pfam" id="PF25896"/>
    </source>
</evidence>
<dbReference type="Pfam" id="PF25896">
    <property type="entry name" value="HTH_AT3G52170"/>
    <property type="match status" value="1"/>
</dbReference>
<reference evidence="3 4" key="1">
    <citation type="submission" date="2019-11" db="EMBL/GenBank/DDBJ databases">
        <title>Whole genome sequence of Oryza granulata.</title>
        <authorList>
            <person name="Li W."/>
        </authorList>
    </citation>
    <scope>NUCLEOTIDE SEQUENCE [LARGE SCALE GENOMIC DNA]</scope>
    <source>
        <strain evidence="4">cv. Menghai</strain>
        <tissue evidence="3">Leaf</tissue>
    </source>
</reference>
<evidence type="ECO:0000313" key="3">
    <source>
        <dbReference type="EMBL" id="KAF0931717.1"/>
    </source>
</evidence>
<evidence type="ECO:0000313" key="4">
    <source>
        <dbReference type="Proteomes" id="UP000479710"/>
    </source>
</evidence>
<dbReference type="PANTHER" id="PTHR34568:SF4">
    <property type="entry name" value="OS02G0638000 PROTEIN"/>
    <property type="match status" value="1"/>
</dbReference>
<sequence>MQASARLSYSAASKRVIAGISSTIARSCHGTCRGKSHVAAPLSAQEAPKGPKRISKQQRRVKIVKFVEEYKASNDGKFPAMKTVRQHVGGSHYTVREIIQELEYNQTKLPLDKSKEAELPDTAEFSEHLKTEDDNGNAEFNSGSFSGNQDTDDHQLSHKVTAASTETIDKTETWRLEESQVASGSSHYIGETEAVKQDLHTADNLKSANESIVSCQTESGGIKNEDSISLELDTKSDTRDQELGESKGDKLELNSTESFNSARETTVSDQIEGDKTIKSNILDREENLELEPKTGLFGSLKSFAYGIRNFWRKL</sequence>
<dbReference type="EMBL" id="SPHZ02000001">
    <property type="protein sequence ID" value="KAF0931717.1"/>
    <property type="molecule type" value="Genomic_DNA"/>
</dbReference>
<feature type="domain" description="AT3G52170-like helix-turn-helix" evidence="2">
    <location>
        <begin position="55"/>
        <end position="104"/>
    </location>
</feature>
<gene>
    <name evidence="3" type="ORF">E2562_005709</name>
</gene>
<name>A0A6G1F485_9ORYZ</name>
<feature type="compositionally biased region" description="Polar residues" evidence="1">
    <location>
        <begin position="138"/>
        <end position="149"/>
    </location>
</feature>
<accession>A0A6G1F485</accession>
<protein>
    <recommendedName>
        <fullName evidence="2">AT3G52170-like helix-turn-helix domain-containing protein</fullName>
    </recommendedName>
</protein>
<dbReference type="InterPro" id="IPR058942">
    <property type="entry name" value="AT3G52170-like"/>
</dbReference>
<proteinExistence type="predicted"/>
<evidence type="ECO:0000256" key="1">
    <source>
        <dbReference type="SAM" id="MobiDB-lite"/>
    </source>
</evidence>
<comment type="caution">
    <text evidence="3">The sequence shown here is derived from an EMBL/GenBank/DDBJ whole genome shotgun (WGS) entry which is preliminary data.</text>
</comment>